<name>A0ABY9AVE6_PARCI</name>
<dbReference type="Proteomes" id="UP001242732">
    <property type="component" value="Chromosome"/>
</dbReference>
<dbReference type="RefSeq" id="WP_228193799.1">
    <property type="nucleotide sequence ID" value="NZ_CP023687.1"/>
</dbReference>
<keyword evidence="3" id="KW-1185">Reference proteome</keyword>
<dbReference type="InterPro" id="IPR049973">
    <property type="entry name" value="STY0301-like"/>
</dbReference>
<feature type="signal peptide" evidence="1">
    <location>
        <begin position="1"/>
        <end position="36"/>
    </location>
</feature>
<reference evidence="2 3" key="1">
    <citation type="submission" date="2023-06" db="EMBL/GenBank/DDBJ databases">
        <authorList>
            <person name="Ham H."/>
            <person name="Park D.S."/>
        </authorList>
    </citation>
    <scope>NUCLEOTIDE SEQUENCE [LARGE SCALE GENOMIC DNA]</scope>
    <source>
        <strain evidence="2 3">KACC 17005</strain>
    </source>
</reference>
<keyword evidence="1" id="KW-0732">Signal</keyword>
<evidence type="ECO:0000256" key="1">
    <source>
        <dbReference type="SAM" id="SignalP"/>
    </source>
</evidence>
<feature type="chain" id="PRO_5046094729" description="Ig-like domain-containing protein" evidence="1">
    <location>
        <begin position="37"/>
        <end position="168"/>
    </location>
</feature>
<evidence type="ECO:0000313" key="3">
    <source>
        <dbReference type="Proteomes" id="UP001242732"/>
    </source>
</evidence>
<organism evidence="2 3">
    <name type="scientific">Paracidovorax citrulli</name>
    <name type="common">Acidovorax citrulli</name>
    <dbReference type="NCBI Taxonomy" id="80869"/>
    <lineage>
        <taxon>Bacteria</taxon>
        <taxon>Pseudomonadati</taxon>
        <taxon>Pseudomonadota</taxon>
        <taxon>Betaproteobacteria</taxon>
        <taxon>Burkholderiales</taxon>
        <taxon>Comamonadaceae</taxon>
        <taxon>Paracidovorax</taxon>
    </lineage>
</organism>
<evidence type="ECO:0000313" key="2">
    <source>
        <dbReference type="EMBL" id="WIY50890.1"/>
    </source>
</evidence>
<accession>A0ABY9AVE6</accession>
<evidence type="ECO:0008006" key="4">
    <source>
        <dbReference type="Google" id="ProtNLM"/>
    </source>
</evidence>
<dbReference type="GeneID" id="79791997"/>
<proteinExistence type="predicted"/>
<dbReference type="EMBL" id="CP127363">
    <property type="protein sequence ID" value="WIY50890.1"/>
    <property type="molecule type" value="Genomic_DNA"/>
</dbReference>
<protein>
    <recommendedName>
        <fullName evidence="4">Ig-like domain-containing protein</fullName>
    </recommendedName>
</protein>
<dbReference type="NCBIfam" id="NF042415">
    <property type="entry name" value="STY0301_fam"/>
    <property type="match status" value="1"/>
</dbReference>
<gene>
    <name evidence="2" type="ORF">QRO08_10100</name>
</gene>
<sequence>MMMKFRGNLTIFPNMRFVPTLLAAASIAIPGASVHAARPVKAGQETMPSMLCPAQLQVQQTPDPAAEPGWQVQGTRKSHPLVTVSFFAGPPEQKAQLVPAKESKKGKSSTATWELERRDQPYWVACEYGGTSAIATRALPVDVTACTVEYDPNFSEPVMKRWSCRSGR</sequence>